<comment type="subcellular location">
    <subcellularLocation>
        <location evidence="8">Cell membrane</location>
        <topology evidence="8">Single-pass type II membrane protein</topology>
    </subcellularLocation>
    <subcellularLocation>
        <location evidence="1">Membrane</location>
    </subcellularLocation>
    <text evidence="8">Localizes to the division septum.</text>
</comment>
<dbReference type="EMBL" id="JQBM01000003">
    <property type="protein sequence ID" value="KRN46080.1"/>
    <property type="molecule type" value="Genomic_DNA"/>
</dbReference>
<dbReference type="PANTHER" id="PTHR37820:SF1">
    <property type="entry name" value="CELL DIVISION PROTEIN FTSQ"/>
    <property type="match status" value="1"/>
</dbReference>
<dbReference type="PROSITE" id="PS51779">
    <property type="entry name" value="POTRA"/>
    <property type="match status" value="1"/>
</dbReference>
<feature type="compositionally biased region" description="Polar residues" evidence="9">
    <location>
        <begin position="17"/>
        <end position="34"/>
    </location>
</feature>
<dbReference type="Pfam" id="PF08478">
    <property type="entry name" value="POTRA_1"/>
    <property type="match status" value="1"/>
</dbReference>
<evidence type="ECO:0000256" key="6">
    <source>
        <dbReference type="ARBA" id="ARBA00023136"/>
    </source>
</evidence>
<keyword evidence="2 8" id="KW-1003">Cell membrane</keyword>
<feature type="region of interest" description="Disordered" evidence="9">
    <location>
        <begin position="1"/>
        <end position="60"/>
    </location>
</feature>
<keyword evidence="11" id="KW-1185">Reference proteome</keyword>
<evidence type="ECO:0000256" key="9">
    <source>
        <dbReference type="SAM" id="MobiDB-lite"/>
    </source>
</evidence>
<dbReference type="OrthoDB" id="1819027at2"/>
<dbReference type="InterPro" id="IPR034746">
    <property type="entry name" value="POTRA"/>
</dbReference>
<comment type="similarity">
    <text evidence="8">Belongs to the FtsQ/DivIB family. DivIB subfamily.</text>
</comment>
<accession>A0A0R2GZL3</accession>
<proteinExistence type="inferred from homology"/>
<dbReference type="Gene3D" id="3.40.50.10960">
    <property type="match status" value="1"/>
</dbReference>
<keyword evidence="5 8" id="KW-1133">Transmembrane helix</keyword>
<dbReference type="GO" id="GO:0043093">
    <property type="term" value="P:FtsZ-dependent cytokinesis"/>
    <property type="evidence" value="ECO:0007669"/>
    <property type="project" value="UniProtKB-UniRule"/>
</dbReference>
<dbReference type="InterPro" id="IPR005548">
    <property type="entry name" value="Cell_div_FtsQ/DivIB_C"/>
</dbReference>
<protein>
    <recommendedName>
        <fullName evidence="8">Cell division protein DivIB</fullName>
    </recommendedName>
</protein>
<dbReference type="PANTHER" id="PTHR37820">
    <property type="entry name" value="CELL DIVISION PROTEIN DIVIB"/>
    <property type="match status" value="1"/>
</dbReference>
<dbReference type="RefSeq" id="WP_057746102.1">
    <property type="nucleotide sequence ID" value="NZ_BJLU01000005.1"/>
</dbReference>
<evidence type="ECO:0000256" key="4">
    <source>
        <dbReference type="ARBA" id="ARBA00022692"/>
    </source>
</evidence>
<evidence type="ECO:0000256" key="1">
    <source>
        <dbReference type="ARBA" id="ARBA00004370"/>
    </source>
</evidence>
<reference evidence="10 11" key="1">
    <citation type="journal article" date="2015" name="Genome Announc.">
        <title>Expanding the biotechnology potential of lactobacilli through comparative genomics of 213 strains and associated genera.</title>
        <authorList>
            <person name="Sun Z."/>
            <person name="Harris H.M."/>
            <person name="McCann A."/>
            <person name="Guo C."/>
            <person name="Argimon S."/>
            <person name="Zhang W."/>
            <person name="Yang X."/>
            <person name="Jeffery I.B."/>
            <person name="Cooney J.C."/>
            <person name="Kagawa T.F."/>
            <person name="Liu W."/>
            <person name="Song Y."/>
            <person name="Salvetti E."/>
            <person name="Wrobel A."/>
            <person name="Rasinkangas P."/>
            <person name="Parkhill J."/>
            <person name="Rea M.C."/>
            <person name="O'Sullivan O."/>
            <person name="Ritari J."/>
            <person name="Douillard F.P."/>
            <person name="Paul Ross R."/>
            <person name="Yang R."/>
            <person name="Briner A.E."/>
            <person name="Felis G.E."/>
            <person name="de Vos W.M."/>
            <person name="Barrangou R."/>
            <person name="Klaenhammer T.R."/>
            <person name="Caufield P.W."/>
            <person name="Cui Y."/>
            <person name="Zhang H."/>
            <person name="O'Toole P.W."/>
        </authorList>
    </citation>
    <scope>NUCLEOTIDE SEQUENCE [LARGE SCALE GENOMIC DNA]</scope>
    <source>
        <strain evidence="10 11">DSM 20410</strain>
    </source>
</reference>
<gene>
    <name evidence="8" type="primary">divIB</name>
    <name evidence="10" type="ORF">IV50_GL001053</name>
</gene>
<sequence length="351" mass="39375">MTTDDPKKPSTADIQKHLNQLTDGATGSSSQSDGPVQRPKRKPKIQSPRQHPDKATKKPSFWQKWRDNVQRQQRKIKQQGLGNVINEELPAEIDDDESVDAVTLTTPKRFDRLSRSQWQGIGVMTLFIFLALVIGWLVSPAAQVQHYRVVGNDDLTANQVLQAAQLRERQSTFLTANESSYFQSKAKQANPQIASLALTIKNPTTIQVKVKEHPKVGYIQTDLGYQTLLDNGEVIGEASKERPSDQYAIYENFPTNRKALEKVSRQVGKLNGPIRRSISDVVWAPTKLNSERLMLFMNDGNEVLINASDVAEKLKYYPSIAAQVKANQKSVGNKKTIIDLQVGAYGYQQDF</sequence>
<dbReference type="HAMAP" id="MF_00912">
    <property type="entry name" value="DivIB"/>
    <property type="match status" value="1"/>
</dbReference>
<keyword evidence="4 8" id="KW-0812">Transmembrane</keyword>
<evidence type="ECO:0000313" key="10">
    <source>
        <dbReference type="EMBL" id="KRN46080.1"/>
    </source>
</evidence>
<comment type="function">
    <text evidence="8">Cell division protein that may be involved in stabilizing or promoting the assembly of the division complex.</text>
</comment>
<evidence type="ECO:0000256" key="3">
    <source>
        <dbReference type="ARBA" id="ARBA00022618"/>
    </source>
</evidence>
<feature type="compositionally biased region" description="Basic and acidic residues" evidence="9">
    <location>
        <begin position="1"/>
        <end position="16"/>
    </location>
</feature>
<dbReference type="AlphaFoldDB" id="A0A0R2GZL3"/>
<evidence type="ECO:0000256" key="2">
    <source>
        <dbReference type="ARBA" id="ARBA00022475"/>
    </source>
</evidence>
<dbReference type="PATRIC" id="fig|1629.5.peg.1060"/>
<name>A0A0R2GZL3_WEIVI</name>
<organism evidence="10 11">
    <name type="scientific">Weissella viridescens</name>
    <name type="common">Lactobacillus viridescens</name>
    <dbReference type="NCBI Taxonomy" id="1629"/>
    <lineage>
        <taxon>Bacteria</taxon>
        <taxon>Bacillati</taxon>
        <taxon>Bacillota</taxon>
        <taxon>Bacilli</taxon>
        <taxon>Lactobacillales</taxon>
        <taxon>Lactobacillaceae</taxon>
        <taxon>Weissella</taxon>
    </lineage>
</organism>
<dbReference type="InterPro" id="IPR013685">
    <property type="entry name" value="POTRA_FtsQ_type"/>
</dbReference>
<keyword evidence="6 8" id="KW-0472">Membrane</keyword>
<evidence type="ECO:0000256" key="8">
    <source>
        <dbReference type="HAMAP-Rule" id="MF_00912"/>
    </source>
</evidence>
<dbReference type="Pfam" id="PF03799">
    <property type="entry name" value="FtsQ_DivIB_C"/>
    <property type="match status" value="1"/>
</dbReference>
<keyword evidence="3 8" id="KW-0132">Cell division</keyword>
<keyword evidence="7 8" id="KW-0131">Cell cycle</keyword>
<feature type="transmembrane region" description="Helical" evidence="8">
    <location>
        <begin position="118"/>
        <end position="138"/>
    </location>
</feature>
<dbReference type="InterPro" id="IPR026580">
    <property type="entry name" value="DivIB"/>
</dbReference>
<evidence type="ECO:0000256" key="5">
    <source>
        <dbReference type="ARBA" id="ARBA00022989"/>
    </source>
</evidence>
<dbReference type="GO" id="GO:0005886">
    <property type="term" value="C:plasma membrane"/>
    <property type="evidence" value="ECO:0007669"/>
    <property type="project" value="UniProtKB-SubCell"/>
</dbReference>
<dbReference type="GO" id="GO:0032153">
    <property type="term" value="C:cell division site"/>
    <property type="evidence" value="ECO:0007669"/>
    <property type="project" value="UniProtKB-UniRule"/>
</dbReference>
<dbReference type="Proteomes" id="UP000051992">
    <property type="component" value="Unassembled WGS sequence"/>
</dbReference>
<comment type="caution">
    <text evidence="10">The sequence shown here is derived from an EMBL/GenBank/DDBJ whole genome shotgun (WGS) entry which is preliminary data.</text>
</comment>
<evidence type="ECO:0000256" key="7">
    <source>
        <dbReference type="ARBA" id="ARBA00023306"/>
    </source>
</evidence>
<dbReference type="InterPro" id="IPR050487">
    <property type="entry name" value="FtsQ_DivIB"/>
</dbReference>
<evidence type="ECO:0000313" key="11">
    <source>
        <dbReference type="Proteomes" id="UP000051992"/>
    </source>
</evidence>